<sequence>MTGEHGAARVWRVRWWVRLLTVLLPLALAPFLLVPSLMPNPDWQQHGMPAEEWVWVGVFYLLLGLAAWSAFRARLELADGRVRVVNPWGTREFAVAEVAEVREGSRGVEFVLTSGQVVAAFAVQCTAVHRGPEPRWVEVARAVSP</sequence>
<evidence type="ECO:0000313" key="4">
    <source>
        <dbReference type="Proteomes" id="UP000533598"/>
    </source>
</evidence>
<keyword evidence="1" id="KW-0472">Membrane</keyword>
<keyword evidence="1" id="KW-1133">Transmembrane helix</keyword>
<protein>
    <recommendedName>
        <fullName evidence="2">Low molecular weight protein antigen 6 PH domain-containing protein</fullName>
    </recommendedName>
</protein>
<accession>A0A7W7FUT0</accession>
<evidence type="ECO:0000256" key="1">
    <source>
        <dbReference type="SAM" id="Phobius"/>
    </source>
</evidence>
<reference evidence="3 4" key="1">
    <citation type="submission" date="2020-08" db="EMBL/GenBank/DDBJ databases">
        <title>Sequencing the genomes of 1000 actinobacteria strains.</title>
        <authorList>
            <person name="Klenk H.-P."/>
        </authorList>
    </citation>
    <scope>NUCLEOTIDE SEQUENCE [LARGE SCALE GENOMIC DNA]</scope>
    <source>
        <strain evidence="3 4">DSM 44230</strain>
    </source>
</reference>
<name>A0A7W7FUT0_9PSEU</name>
<keyword evidence="4" id="KW-1185">Reference proteome</keyword>
<dbReference type="EMBL" id="JACHMH010000001">
    <property type="protein sequence ID" value="MBB4678335.1"/>
    <property type="molecule type" value="Genomic_DNA"/>
</dbReference>
<organism evidence="3 4">
    <name type="scientific">Crossiella cryophila</name>
    <dbReference type="NCBI Taxonomy" id="43355"/>
    <lineage>
        <taxon>Bacteria</taxon>
        <taxon>Bacillati</taxon>
        <taxon>Actinomycetota</taxon>
        <taxon>Actinomycetes</taxon>
        <taxon>Pseudonocardiales</taxon>
        <taxon>Pseudonocardiaceae</taxon>
        <taxon>Crossiella</taxon>
    </lineage>
</organism>
<comment type="caution">
    <text evidence="3">The sequence shown here is derived from an EMBL/GenBank/DDBJ whole genome shotgun (WGS) entry which is preliminary data.</text>
</comment>
<feature type="domain" description="Low molecular weight protein antigen 6 PH" evidence="2">
    <location>
        <begin position="72"/>
        <end position="124"/>
    </location>
</feature>
<evidence type="ECO:0000313" key="3">
    <source>
        <dbReference type="EMBL" id="MBB4678335.1"/>
    </source>
</evidence>
<feature type="transmembrane region" description="Helical" evidence="1">
    <location>
        <begin position="15"/>
        <end position="33"/>
    </location>
</feature>
<keyword evidence="1" id="KW-0812">Transmembrane</keyword>
<dbReference type="Proteomes" id="UP000533598">
    <property type="component" value="Unassembled WGS sequence"/>
</dbReference>
<dbReference type="AlphaFoldDB" id="A0A7W7FUT0"/>
<dbReference type="InterPro" id="IPR019692">
    <property type="entry name" value="CFP-6_PH"/>
</dbReference>
<dbReference type="Pfam" id="PF10756">
    <property type="entry name" value="bPH_6"/>
    <property type="match status" value="1"/>
</dbReference>
<proteinExistence type="predicted"/>
<gene>
    <name evidence="3" type="ORF">HNR67_004453</name>
</gene>
<feature type="transmembrane region" description="Helical" evidence="1">
    <location>
        <begin position="53"/>
        <end position="71"/>
    </location>
</feature>
<dbReference type="RefSeq" id="WP_185004178.1">
    <property type="nucleotide sequence ID" value="NZ_BAAAUI010000004.1"/>
</dbReference>
<evidence type="ECO:0000259" key="2">
    <source>
        <dbReference type="Pfam" id="PF10756"/>
    </source>
</evidence>